<keyword evidence="3" id="KW-0547">Nucleotide-binding</keyword>
<accession>A0A9N9UEU2</accession>
<dbReference type="EMBL" id="CABFNO020001407">
    <property type="protein sequence ID" value="CAG9987005.1"/>
    <property type="molecule type" value="Genomic_DNA"/>
</dbReference>
<feature type="domain" description="Four-carbon acid sugar kinase N-terminal" evidence="8">
    <location>
        <begin position="663"/>
        <end position="900"/>
    </location>
</feature>
<dbReference type="Gene3D" id="3.40.980.20">
    <property type="entry name" value="Four-carbon acid sugar kinase, nucleotide binding domain"/>
    <property type="match status" value="1"/>
</dbReference>
<name>A0A9N9UEU2_9HYPO</name>
<dbReference type="InterPro" id="IPR037051">
    <property type="entry name" value="4-carb_acid_sugar_kinase_N_sf"/>
</dbReference>
<keyword evidence="12" id="KW-1185">Reference proteome</keyword>
<evidence type="ECO:0000259" key="8">
    <source>
        <dbReference type="Pfam" id="PF07005"/>
    </source>
</evidence>
<protein>
    <submittedName>
        <fullName evidence="11">Uncharacterized protein</fullName>
    </submittedName>
</protein>
<evidence type="ECO:0000256" key="1">
    <source>
        <dbReference type="ARBA" id="ARBA00005715"/>
    </source>
</evidence>
<keyword evidence="5" id="KW-0067">ATP-binding</keyword>
<keyword evidence="2" id="KW-0808">Transferase</keyword>
<keyword evidence="4" id="KW-0418">Kinase</keyword>
<dbReference type="InterPro" id="IPR031475">
    <property type="entry name" value="NBD_C"/>
</dbReference>
<dbReference type="Gene3D" id="3.40.50.10840">
    <property type="entry name" value="Putative sugar-binding, N-terminal domain"/>
    <property type="match status" value="1"/>
</dbReference>
<evidence type="ECO:0000313" key="12">
    <source>
        <dbReference type="Proteomes" id="UP000754883"/>
    </source>
</evidence>
<proteinExistence type="inferred from homology"/>
<dbReference type="SUPFAM" id="SSF48179">
    <property type="entry name" value="6-phosphogluconate dehydrogenase C-terminal domain-like"/>
    <property type="match status" value="2"/>
</dbReference>
<dbReference type="SUPFAM" id="SSF142764">
    <property type="entry name" value="YgbK-like"/>
    <property type="match status" value="1"/>
</dbReference>
<dbReference type="InterPro" id="IPR010737">
    <property type="entry name" value="4-carb_acid_sugar_kinase_N"/>
</dbReference>
<dbReference type="InterPro" id="IPR006115">
    <property type="entry name" value="6PGDH_NADP-bd"/>
</dbReference>
<dbReference type="Pfam" id="PF07005">
    <property type="entry name" value="SBD_N"/>
    <property type="match status" value="1"/>
</dbReference>
<dbReference type="Pfam" id="PF17042">
    <property type="entry name" value="NBD_C"/>
    <property type="match status" value="1"/>
</dbReference>
<dbReference type="GO" id="GO:0016301">
    <property type="term" value="F:kinase activity"/>
    <property type="evidence" value="ECO:0007669"/>
    <property type="project" value="UniProtKB-KW"/>
</dbReference>
<dbReference type="GO" id="GO:0051287">
    <property type="term" value="F:NAD binding"/>
    <property type="evidence" value="ECO:0007669"/>
    <property type="project" value="InterPro"/>
</dbReference>
<dbReference type="InterPro" id="IPR002204">
    <property type="entry name" value="3-OH-isobutyrate_DH-rel_CS"/>
</dbReference>
<feature type="domain" description="Four-carbon acid sugar kinase nucleotide binding" evidence="10">
    <location>
        <begin position="930"/>
        <end position="1096"/>
    </location>
</feature>
<evidence type="ECO:0000259" key="7">
    <source>
        <dbReference type="Pfam" id="PF03446"/>
    </source>
</evidence>
<evidence type="ECO:0000256" key="3">
    <source>
        <dbReference type="ARBA" id="ARBA00022741"/>
    </source>
</evidence>
<dbReference type="OrthoDB" id="48988at2759"/>
<feature type="domain" description="6-phosphogluconate dehydrogenase NADP-binding" evidence="7">
    <location>
        <begin position="312"/>
        <end position="470"/>
    </location>
</feature>
<dbReference type="GO" id="GO:0050661">
    <property type="term" value="F:NADP binding"/>
    <property type="evidence" value="ECO:0007669"/>
    <property type="project" value="InterPro"/>
</dbReference>
<dbReference type="Pfam" id="PF14833">
    <property type="entry name" value="NAD_binding_11"/>
    <property type="match status" value="2"/>
</dbReference>
<dbReference type="InterPro" id="IPR008927">
    <property type="entry name" value="6-PGluconate_DH-like_C_sf"/>
</dbReference>
<feature type="domain" description="3-hydroxyisobutyrate dehydrogenase-like NAD-binding" evidence="9">
    <location>
        <begin position="162"/>
        <end position="280"/>
    </location>
</feature>
<evidence type="ECO:0000256" key="6">
    <source>
        <dbReference type="ARBA" id="ARBA00023277"/>
    </source>
</evidence>
<comment type="caution">
    <text evidence="11">The sequence shown here is derived from an EMBL/GenBank/DDBJ whole genome shotgun (WGS) entry which is preliminary data.</text>
</comment>
<sequence length="1107" mass="117428">MTSVGVIATGAAIASISSRLGVNSNWKVSSHNLSLHAKDNSLITEVCRSDFVILATDDLQQLDEILFQEESNVLKKPDLPQKAVLLLSAVSHKYYDTLSQRIAQAGRPDILHVDYYTSNGGKTAAEETVNIWASGTTEALAASESLLRDISDRLHMIPGGLGSASKVALVSQLLIGIHAATAAEATGLAEKAGLFTEAYEIVRNAAGGSTVYESLVPLMLRKQWESDTPLNALLNNLSSAIEAARELHFPLPLGSTAEQICLSGAAQSYGDENAAGLVRLFAPTQSQSSPTPVPANDPHAALLTPPSSEVSNVAVIGLGAMGQGMARSLVRGGFASVKGYDTYPPSIEKFVSAGGNALAASSPAEAAKDSEVLVIVVQNAAQVEDVLFGSGKAADALPNGASVVLSSTVPPSFAKEIEQRLHGLGRGIRLVDAPVSGGVVRAAQGQLTIICSGHHSALQATHSALLAMAGVESNICRVKGGVGAASSVKLINQLLAGVHIAASAEAMAFASRLGLDTRIVFELFNLSPAWSWMFENRVPQMLNADWTPHSALAIFVKDLGIVLTEAKRLTSYTPISSTAHTLYLDGAARGWAKEADAGICRLWESAGASVSKSASKPPQANHTNEDIQVKPAAEVFKTLPQEYQVDLLTSTAKEVAQGKVPVLVVLDDDPTGTQTCHDIDVLTIWDVETLKEQFLTGSRGFFILTNSRAFPPIKARALIVGICENINNAAKLTNQHFEIVLRGDSTLRGHLPEEPEAVEQVLGKTDGWVLAPFFRQGGRFTINDVHYIQEGEDLVPAAQTPFAQDATFGYKNSDLKAYILEKCGARFNKSSFLSITLEDIRQGGPDQVKSKLLGRPRGSDDVIIVNAVADSDMDIFVSGLMAAEAEGRRYLYRTAAAFVSSKLGIRGIPPLTLDDLQKSSSASNSSAGGLILAGSYVPKTSAQLQSLRDRRGEKLAVIELQVPELIKSKESAEAVVQKAVGQANDFISAGKDVLVMTSRALIKTDDALTSLKIGSEVAAALVSILENITIRPRYVIAKGGITSSDAATKGLRMRRAKILGQAAPGVPIWRCEEETSRHRGVPFVVFPGNVGDENTLAKVVEGWAVQQ</sequence>
<evidence type="ECO:0000256" key="2">
    <source>
        <dbReference type="ARBA" id="ARBA00022679"/>
    </source>
</evidence>
<dbReference type="GO" id="GO:0016491">
    <property type="term" value="F:oxidoreductase activity"/>
    <property type="evidence" value="ECO:0007669"/>
    <property type="project" value="InterPro"/>
</dbReference>
<evidence type="ECO:0000313" key="11">
    <source>
        <dbReference type="EMBL" id="CAG9987005.1"/>
    </source>
</evidence>
<evidence type="ECO:0000256" key="5">
    <source>
        <dbReference type="ARBA" id="ARBA00022840"/>
    </source>
</evidence>
<dbReference type="PANTHER" id="PTHR43060">
    <property type="entry name" value="3-HYDROXYISOBUTYRATE DEHYDROGENASE-LIKE 1, MITOCHONDRIAL-RELATED"/>
    <property type="match status" value="1"/>
</dbReference>
<dbReference type="InterPro" id="IPR013328">
    <property type="entry name" value="6PGD_dom2"/>
</dbReference>
<dbReference type="InterPro" id="IPR029154">
    <property type="entry name" value="HIBADH-like_NADP-bd"/>
</dbReference>
<feature type="domain" description="3-hydroxyisobutyrate dehydrogenase-like NAD-binding" evidence="9">
    <location>
        <begin position="483"/>
        <end position="602"/>
    </location>
</feature>
<dbReference type="InterPro" id="IPR036291">
    <property type="entry name" value="NAD(P)-bd_dom_sf"/>
</dbReference>
<organism evidence="11 12">
    <name type="scientific">Clonostachys byssicola</name>
    <dbReference type="NCBI Taxonomy" id="160290"/>
    <lineage>
        <taxon>Eukaryota</taxon>
        <taxon>Fungi</taxon>
        <taxon>Dikarya</taxon>
        <taxon>Ascomycota</taxon>
        <taxon>Pezizomycotina</taxon>
        <taxon>Sordariomycetes</taxon>
        <taxon>Hypocreomycetidae</taxon>
        <taxon>Hypocreales</taxon>
        <taxon>Bionectriaceae</taxon>
        <taxon>Clonostachys</taxon>
    </lineage>
</organism>
<dbReference type="Proteomes" id="UP000754883">
    <property type="component" value="Unassembled WGS sequence"/>
</dbReference>
<dbReference type="AlphaFoldDB" id="A0A9N9UEU2"/>
<reference evidence="11" key="1">
    <citation type="submission" date="2021-10" db="EMBL/GenBank/DDBJ databases">
        <authorList>
            <person name="Piombo E."/>
        </authorList>
    </citation>
    <scope>NUCLEOTIDE SEQUENCE</scope>
</reference>
<dbReference type="Gene3D" id="3.40.50.720">
    <property type="entry name" value="NAD(P)-binding Rossmann-like Domain"/>
    <property type="match status" value="2"/>
</dbReference>
<evidence type="ECO:0000256" key="4">
    <source>
        <dbReference type="ARBA" id="ARBA00022777"/>
    </source>
</evidence>
<dbReference type="Gene3D" id="1.10.1040.10">
    <property type="entry name" value="N-(1-d-carboxylethyl)-l-norvaline Dehydrogenase, domain 2"/>
    <property type="match status" value="2"/>
</dbReference>
<comment type="similarity">
    <text evidence="1">Belongs to the four-carbon acid sugar kinase family.</text>
</comment>
<dbReference type="Pfam" id="PF03446">
    <property type="entry name" value="NAD_binding_2"/>
    <property type="match status" value="1"/>
</dbReference>
<dbReference type="PANTHER" id="PTHR43060:SF17">
    <property type="entry name" value="L-THREONATE DEHYDROGENASE"/>
    <property type="match status" value="1"/>
</dbReference>
<dbReference type="PROSITE" id="PS00895">
    <property type="entry name" value="3_HYDROXYISOBUT_DH"/>
    <property type="match status" value="1"/>
</dbReference>
<dbReference type="InterPro" id="IPR042213">
    <property type="entry name" value="NBD_C_sf"/>
</dbReference>
<dbReference type="GO" id="GO:0005524">
    <property type="term" value="F:ATP binding"/>
    <property type="evidence" value="ECO:0007669"/>
    <property type="project" value="UniProtKB-KW"/>
</dbReference>
<keyword evidence="6" id="KW-0119">Carbohydrate metabolism</keyword>
<dbReference type="SUPFAM" id="SSF51735">
    <property type="entry name" value="NAD(P)-binding Rossmann-fold domains"/>
    <property type="match status" value="1"/>
</dbReference>
<gene>
    <name evidence="11" type="ORF">CBYS24578_00013648</name>
</gene>
<evidence type="ECO:0000259" key="10">
    <source>
        <dbReference type="Pfam" id="PF17042"/>
    </source>
</evidence>
<evidence type="ECO:0000259" key="9">
    <source>
        <dbReference type="Pfam" id="PF14833"/>
    </source>
</evidence>